<evidence type="ECO:0000256" key="1">
    <source>
        <dbReference type="SAM" id="Phobius"/>
    </source>
</evidence>
<reference evidence="2" key="2">
    <citation type="submission" date="2020-11" db="EMBL/GenBank/DDBJ databases">
        <authorList>
            <person name="McCartney M.A."/>
            <person name="Auch B."/>
            <person name="Kono T."/>
            <person name="Mallez S."/>
            <person name="Becker A."/>
            <person name="Gohl D.M."/>
            <person name="Silverstein K.A.T."/>
            <person name="Koren S."/>
            <person name="Bechman K.B."/>
            <person name="Herman A."/>
            <person name="Abrahante J.E."/>
            <person name="Garbe J."/>
        </authorList>
    </citation>
    <scope>NUCLEOTIDE SEQUENCE</scope>
    <source>
        <strain evidence="2">Duluth1</strain>
        <tissue evidence="2">Whole animal</tissue>
    </source>
</reference>
<keyword evidence="1" id="KW-0812">Transmembrane</keyword>
<evidence type="ECO:0000313" key="2">
    <source>
        <dbReference type="EMBL" id="KAH3804863.1"/>
    </source>
</evidence>
<feature type="transmembrane region" description="Helical" evidence="1">
    <location>
        <begin position="15"/>
        <end position="32"/>
    </location>
</feature>
<keyword evidence="1" id="KW-1133">Transmembrane helix</keyword>
<keyword evidence="3" id="KW-1185">Reference proteome</keyword>
<proteinExistence type="predicted"/>
<dbReference type="AlphaFoldDB" id="A0A9D4FTT1"/>
<reference evidence="2" key="1">
    <citation type="journal article" date="2019" name="bioRxiv">
        <title>The Genome of the Zebra Mussel, Dreissena polymorpha: A Resource for Invasive Species Research.</title>
        <authorList>
            <person name="McCartney M.A."/>
            <person name="Auch B."/>
            <person name="Kono T."/>
            <person name="Mallez S."/>
            <person name="Zhang Y."/>
            <person name="Obille A."/>
            <person name="Becker A."/>
            <person name="Abrahante J.E."/>
            <person name="Garbe J."/>
            <person name="Badalamenti J.P."/>
            <person name="Herman A."/>
            <person name="Mangelson H."/>
            <person name="Liachko I."/>
            <person name="Sullivan S."/>
            <person name="Sone E.D."/>
            <person name="Koren S."/>
            <person name="Silverstein K.A.T."/>
            <person name="Beckman K.B."/>
            <person name="Gohl D.M."/>
        </authorList>
    </citation>
    <scope>NUCLEOTIDE SEQUENCE</scope>
    <source>
        <strain evidence="2">Duluth1</strain>
        <tissue evidence="2">Whole animal</tissue>
    </source>
</reference>
<comment type="caution">
    <text evidence="2">The sequence shown here is derived from an EMBL/GenBank/DDBJ whole genome shotgun (WGS) entry which is preliminary data.</text>
</comment>
<evidence type="ECO:0000313" key="3">
    <source>
        <dbReference type="Proteomes" id="UP000828390"/>
    </source>
</evidence>
<organism evidence="2 3">
    <name type="scientific">Dreissena polymorpha</name>
    <name type="common">Zebra mussel</name>
    <name type="synonym">Mytilus polymorpha</name>
    <dbReference type="NCBI Taxonomy" id="45954"/>
    <lineage>
        <taxon>Eukaryota</taxon>
        <taxon>Metazoa</taxon>
        <taxon>Spiralia</taxon>
        <taxon>Lophotrochozoa</taxon>
        <taxon>Mollusca</taxon>
        <taxon>Bivalvia</taxon>
        <taxon>Autobranchia</taxon>
        <taxon>Heteroconchia</taxon>
        <taxon>Euheterodonta</taxon>
        <taxon>Imparidentia</taxon>
        <taxon>Neoheterodontei</taxon>
        <taxon>Myida</taxon>
        <taxon>Dreissenoidea</taxon>
        <taxon>Dreissenidae</taxon>
        <taxon>Dreissena</taxon>
    </lineage>
</organism>
<name>A0A9D4FTT1_DREPO</name>
<accession>A0A9D4FTT1</accession>
<dbReference type="EMBL" id="JAIWYP010000006">
    <property type="protein sequence ID" value="KAH3804863.1"/>
    <property type="molecule type" value="Genomic_DNA"/>
</dbReference>
<gene>
    <name evidence="2" type="ORF">DPMN_133155</name>
</gene>
<sequence length="88" mass="10250">MVPLLEQYFFSKTSWHSAVIAVVIASVLYQLGRDVTYSRRFSCLQAHFHLQICLKYGRTFVVCSWSGIVLIETGVWYKRVVIEVIQYT</sequence>
<protein>
    <submittedName>
        <fullName evidence="2">Uncharacterized protein</fullName>
    </submittedName>
</protein>
<keyword evidence="1" id="KW-0472">Membrane</keyword>
<dbReference type="Proteomes" id="UP000828390">
    <property type="component" value="Unassembled WGS sequence"/>
</dbReference>